<sequence>MHIFGSSPPTSQQNKIAAESHGRIFRQDPDLDLALGSPLLSTLSIHQIHYLNVCNKAALFMFVIFKEITDRGMTFSLMKWLHYVYEGNLRKDLVLVVCLVKVISAKALVTHSKPTFIIETTCMEM</sequence>
<evidence type="ECO:0000313" key="2">
    <source>
        <dbReference type="Proteomes" id="UP001054945"/>
    </source>
</evidence>
<protein>
    <submittedName>
        <fullName evidence="1">Uncharacterized protein</fullName>
    </submittedName>
</protein>
<comment type="caution">
    <text evidence="1">The sequence shown here is derived from an EMBL/GenBank/DDBJ whole genome shotgun (WGS) entry which is preliminary data.</text>
</comment>
<accession>A0AAV4YE40</accession>
<gene>
    <name evidence="1" type="ORF">CEXT_771761</name>
</gene>
<keyword evidence="2" id="KW-1185">Reference proteome</keyword>
<dbReference type="EMBL" id="BPLR01019119">
    <property type="protein sequence ID" value="GIZ04661.1"/>
    <property type="molecule type" value="Genomic_DNA"/>
</dbReference>
<proteinExistence type="predicted"/>
<dbReference type="Proteomes" id="UP001054945">
    <property type="component" value="Unassembled WGS sequence"/>
</dbReference>
<dbReference type="AlphaFoldDB" id="A0AAV4YE40"/>
<reference evidence="1 2" key="1">
    <citation type="submission" date="2021-06" db="EMBL/GenBank/DDBJ databases">
        <title>Caerostris extrusa draft genome.</title>
        <authorList>
            <person name="Kono N."/>
            <person name="Arakawa K."/>
        </authorList>
    </citation>
    <scope>NUCLEOTIDE SEQUENCE [LARGE SCALE GENOMIC DNA]</scope>
</reference>
<organism evidence="1 2">
    <name type="scientific">Caerostris extrusa</name>
    <name type="common">Bark spider</name>
    <name type="synonym">Caerostris bankana</name>
    <dbReference type="NCBI Taxonomy" id="172846"/>
    <lineage>
        <taxon>Eukaryota</taxon>
        <taxon>Metazoa</taxon>
        <taxon>Ecdysozoa</taxon>
        <taxon>Arthropoda</taxon>
        <taxon>Chelicerata</taxon>
        <taxon>Arachnida</taxon>
        <taxon>Araneae</taxon>
        <taxon>Araneomorphae</taxon>
        <taxon>Entelegynae</taxon>
        <taxon>Araneoidea</taxon>
        <taxon>Araneidae</taxon>
        <taxon>Caerostris</taxon>
    </lineage>
</organism>
<evidence type="ECO:0000313" key="1">
    <source>
        <dbReference type="EMBL" id="GIZ04661.1"/>
    </source>
</evidence>
<name>A0AAV4YE40_CAEEX</name>